<accession>A0A1V5MJC6</accession>
<dbReference type="Pfam" id="PF22752">
    <property type="entry name" value="DUF488-N3i"/>
    <property type="match status" value="1"/>
</dbReference>
<dbReference type="PANTHER" id="PTHR36849">
    <property type="entry name" value="CYTOPLASMIC PROTEIN-RELATED"/>
    <property type="match status" value="1"/>
</dbReference>
<dbReference type="InterPro" id="IPR052552">
    <property type="entry name" value="YeaO-like"/>
</dbReference>
<protein>
    <recommendedName>
        <fullName evidence="2">Uroporphyrin-III C-methyltransferase</fullName>
    </recommendedName>
</protein>
<dbReference type="AlphaFoldDB" id="A0A1V5MJC6"/>
<organism evidence="1">
    <name type="scientific">candidate division TA06 bacterium ADurb.Bin417</name>
    <dbReference type="NCBI Taxonomy" id="1852828"/>
    <lineage>
        <taxon>Bacteria</taxon>
        <taxon>Bacteria division TA06</taxon>
    </lineage>
</organism>
<name>A0A1V5MJC6_UNCT6</name>
<sequence>MKRIQVKRVYEPAGPADGVRVLVDRLWPRGLSKAKAAVNEWLKEAAPSQVLRQWFSHDPRKWPEFRKKYFEELDSRPEVVFKLRQLLRKGPATLLYGARDENFNNAVALAEYLKKKAG</sequence>
<gene>
    <name evidence="1" type="ORF">BWY73_00365</name>
</gene>
<dbReference type="Proteomes" id="UP000485484">
    <property type="component" value="Unassembled WGS sequence"/>
</dbReference>
<evidence type="ECO:0000313" key="1">
    <source>
        <dbReference type="EMBL" id="OPZ93357.1"/>
    </source>
</evidence>
<dbReference type="PANTHER" id="PTHR36849:SF1">
    <property type="entry name" value="CYTOPLASMIC PROTEIN"/>
    <property type="match status" value="1"/>
</dbReference>
<dbReference type="EMBL" id="MWAK01000028">
    <property type="protein sequence ID" value="OPZ93357.1"/>
    <property type="molecule type" value="Genomic_DNA"/>
</dbReference>
<reference evidence="1" key="1">
    <citation type="submission" date="2017-02" db="EMBL/GenBank/DDBJ databases">
        <title>Delving into the versatile metabolic prowess of the omnipresent phylum Bacteroidetes.</title>
        <authorList>
            <person name="Nobu M.K."/>
            <person name="Mei R."/>
            <person name="Narihiro T."/>
            <person name="Kuroda K."/>
            <person name="Liu W.-T."/>
        </authorList>
    </citation>
    <scope>NUCLEOTIDE SEQUENCE</scope>
    <source>
        <strain evidence="1">ADurb.Bin417</strain>
    </source>
</reference>
<evidence type="ECO:0008006" key="2">
    <source>
        <dbReference type="Google" id="ProtNLM"/>
    </source>
</evidence>
<comment type="caution">
    <text evidence="1">The sequence shown here is derived from an EMBL/GenBank/DDBJ whole genome shotgun (WGS) entry which is preliminary data.</text>
</comment>
<proteinExistence type="predicted"/>